<feature type="binding site" evidence="3">
    <location>
        <position position="103"/>
    </location>
    <ligand>
        <name>substrate</name>
    </ligand>
</feature>
<sequence>MSTPTPATTEVHRLAEGPFWDAARERLLWVDIEAGAVLMGALDGGALRVLERHGFDGMVGAVVAAEDGTLLVAGQESLVVQHLDGSREVGPRIVPSGARRRLNDGSTDPAGRFLVGTLPLGDPSESEVLVRVDGAGVTEIDADLTLSNGLAWSPDGSRMYSVDTERQLVYVREYDAATGETGERRVHLRLERGHPDGIAMDAEEHLWVAVWGEGEVRRYSPTGEVVERLRVPAPHSSCVAFAGPDLRTLVITTGTSQLDDEQLAAHPDSGRLFTARVDVPGVPVPYWAGF</sequence>
<feature type="binding site" evidence="3">
    <location>
        <position position="101"/>
    </location>
    <ligand>
        <name>substrate</name>
    </ligand>
</feature>
<feature type="binding site" evidence="3">
    <location>
        <position position="196"/>
    </location>
    <ligand>
        <name>a divalent metal cation</name>
        <dbReference type="ChEBI" id="CHEBI:60240"/>
    </ligand>
</feature>
<dbReference type="InterPro" id="IPR005511">
    <property type="entry name" value="SMP-30"/>
</dbReference>
<feature type="binding site" evidence="3">
    <location>
        <position position="16"/>
    </location>
    <ligand>
        <name>a divalent metal cation</name>
        <dbReference type="ChEBI" id="CHEBI:60240"/>
    </ligand>
</feature>
<dbReference type="EMBL" id="MKQR01000011">
    <property type="protein sequence ID" value="OLR93329.1"/>
    <property type="molecule type" value="Genomic_DNA"/>
</dbReference>
<accession>A0A1Q9LMV4</accession>
<evidence type="ECO:0000259" key="4">
    <source>
        <dbReference type="Pfam" id="PF08450"/>
    </source>
</evidence>
<dbReference type="AlphaFoldDB" id="A0A1Q9LMV4"/>
<dbReference type="PRINTS" id="PR01790">
    <property type="entry name" value="SMP30FAMILY"/>
</dbReference>
<keyword evidence="6" id="KW-1185">Reference proteome</keyword>
<dbReference type="InterPro" id="IPR011042">
    <property type="entry name" value="6-blade_b-propeller_TolB-like"/>
</dbReference>
<dbReference type="GO" id="GO:0004341">
    <property type="term" value="F:gluconolactonase activity"/>
    <property type="evidence" value="ECO:0007669"/>
    <property type="project" value="TreeGrafter"/>
</dbReference>
<keyword evidence="3" id="KW-0862">Zinc</keyword>
<comment type="caution">
    <text evidence="5">The sequence shown here is derived from an EMBL/GenBank/DDBJ whole genome shotgun (WGS) entry which is preliminary data.</text>
</comment>
<feature type="domain" description="SMP-30/Gluconolactonase/LRE-like region" evidence="4">
    <location>
        <begin position="14"/>
        <end position="254"/>
    </location>
</feature>
<dbReference type="PANTHER" id="PTHR10907">
    <property type="entry name" value="REGUCALCIN"/>
    <property type="match status" value="1"/>
</dbReference>
<protein>
    <recommendedName>
        <fullName evidence="4">SMP-30/Gluconolactonase/LRE-like region domain-containing protein</fullName>
    </recommendedName>
</protein>
<dbReference type="RefSeq" id="WP_075975031.1">
    <property type="nucleotide sequence ID" value="NZ_MKQR01000011.1"/>
</dbReference>
<feature type="binding site" evidence="3">
    <location>
        <position position="148"/>
    </location>
    <ligand>
        <name>a divalent metal cation</name>
        <dbReference type="ChEBI" id="CHEBI:60240"/>
    </ligand>
</feature>
<dbReference type="Gene3D" id="2.120.10.30">
    <property type="entry name" value="TolB, C-terminal domain"/>
    <property type="match status" value="1"/>
</dbReference>
<keyword evidence="3" id="KW-0479">Metal-binding</keyword>
<proteinExistence type="inferred from homology"/>
<evidence type="ECO:0000313" key="5">
    <source>
        <dbReference type="EMBL" id="OLR93329.1"/>
    </source>
</evidence>
<dbReference type="Proteomes" id="UP000186040">
    <property type="component" value="Unassembled WGS sequence"/>
</dbReference>
<dbReference type="Pfam" id="PF08450">
    <property type="entry name" value="SGL"/>
    <property type="match status" value="1"/>
</dbReference>
<reference evidence="5 6" key="1">
    <citation type="submission" date="2016-10" db="EMBL/GenBank/DDBJ databases">
        <title>The Draft Genome Sequence of Actinokineospora bangkokensis 44EHWT reveals the biosynthetic pathway of antifungal compounds Thailandins with unusual extender unit butylmalonyl-CoA.</title>
        <authorList>
            <person name="Greule A."/>
            <person name="Intra B."/>
            <person name="Flemming S."/>
            <person name="Rommel M.G."/>
            <person name="Panbangred W."/>
            <person name="Bechthold A."/>
        </authorList>
    </citation>
    <scope>NUCLEOTIDE SEQUENCE [LARGE SCALE GENOMIC DNA]</scope>
    <source>
        <strain evidence="5 6">44EHW</strain>
    </source>
</reference>
<dbReference type="GO" id="GO:0005509">
    <property type="term" value="F:calcium ion binding"/>
    <property type="evidence" value="ECO:0007669"/>
    <property type="project" value="TreeGrafter"/>
</dbReference>
<dbReference type="OrthoDB" id="2633250at2"/>
<feature type="active site" description="Proton donor/acceptor" evidence="2">
    <location>
        <position position="196"/>
    </location>
</feature>
<organism evidence="5 6">
    <name type="scientific">Actinokineospora bangkokensis</name>
    <dbReference type="NCBI Taxonomy" id="1193682"/>
    <lineage>
        <taxon>Bacteria</taxon>
        <taxon>Bacillati</taxon>
        <taxon>Actinomycetota</taxon>
        <taxon>Actinomycetes</taxon>
        <taxon>Pseudonocardiales</taxon>
        <taxon>Pseudonocardiaceae</taxon>
        <taxon>Actinokineospora</taxon>
    </lineage>
</organism>
<comment type="cofactor">
    <cofactor evidence="3">
        <name>Zn(2+)</name>
        <dbReference type="ChEBI" id="CHEBI:29105"/>
    </cofactor>
    <text evidence="3">Binds 1 divalent metal cation per subunit.</text>
</comment>
<dbReference type="PANTHER" id="PTHR10907:SF47">
    <property type="entry name" value="REGUCALCIN"/>
    <property type="match status" value="1"/>
</dbReference>
<dbReference type="STRING" id="1193682.BJP25_17810"/>
<comment type="similarity">
    <text evidence="1">Belongs to the SMP-30/CGR1 family.</text>
</comment>
<evidence type="ECO:0000256" key="3">
    <source>
        <dbReference type="PIRSR" id="PIRSR605511-2"/>
    </source>
</evidence>
<gene>
    <name evidence="5" type="ORF">BJP25_17810</name>
</gene>
<evidence type="ECO:0000313" key="6">
    <source>
        <dbReference type="Proteomes" id="UP000186040"/>
    </source>
</evidence>
<name>A0A1Q9LMV4_9PSEU</name>
<evidence type="ECO:0000256" key="1">
    <source>
        <dbReference type="ARBA" id="ARBA00008853"/>
    </source>
</evidence>
<dbReference type="GO" id="GO:0019853">
    <property type="term" value="P:L-ascorbic acid biosynthetic process"/>
    <property type="evidence" value="ECO:0007669"/>
    <property type="project" value="TreeGrafter"/>
</dbReference>
<dbReference type="InterPro" id="IPR013658">
    <property type="entry name" value="SGL"/>
</dbReference>
<dbReference type="SUPFAM" id="SSF63829">
    <property type="entry name" value="Calcium-dependent phosphotriesterase"/>
    <property type="match status" value="1"/>
</dbReference>
<evidence type="ECO:0000256" key="2">
    <source>
        <dbReference type="PIRSR" id="PIRSR605511-1"/>
    </source>
</evidence>